<evidence type="ECO:0000256" key="4">
    <source>
        <dbReference type="ARBA" id="ARBA00022777"/>
    </source>
</evidence>
<dbReference type="GO" id="GO:0004674">
    <property type="term" value="F:protein serine/threonine kinase activity"/>
    <property type="evidence" value="ECO:0007669"/>
    <property type="project" value="UniProtKB-EC"/>
</dbReference>
<reference evidence="9 10" key="1">
    <citation type="submission" date="2019-06" db="EMBL/GenBank/DDBJ databases">
        <title>Genome sequence of Litorilinea aerophila BAA-2444.</title>
        <authorList>
            <person name="Maclea K.S."/>
            <person name="Maurais E.G."/>
            <person name="Iannazzi L.C."/>
        </authorList>
    </citation>
    <scope>NUCLEOTIDE SEQUENCE [LARGE SCALE GENOMIC DNA]</scope>
    <source>
        <strain evidence="9 10">ATCC BAA-2444</strain>
    </source>
</reference>
<organism evidence="9 10">
    <name type="scientific">Litorilinea aerophila</name>
    <dbReference type="NCBI Taxonomy" id="1204385"/>
    <lineage>
        <taxon>Bacteria</taxon>
        <taxon>Bacillati</taxon>
        <taxon>Chloroflexota</taxon>
        <taxon>Caldilineae</taxon>
        <taxon>Caldilineales</taxon>
        <taxon>Caldilineaceae</taxon>
        <taxon>Litorilinea</taxon>
    </lineage>
</organism>
<dbReference type="InterPro" id="IPR017441">
    <property type="entry name" value="Protein_kinase_ATP_BS"/>
</dbReference>
<dbReference type="Gene3D" id="1.10.510.10">
    <property type="entry name" value="Transferase(Phosphotransferase) domain 1"/>
    <property type="match status" value="1"/>
</dbReference>
<keyword evidence="3 6" id="KW-0547">Nucleotide-binding</keyword>
<feature type="compositionally biased region" description="Polar residues" evidence="7">
    <location>
        <begin position="508"/>
        <end position="526"/>
    </location>
</feature>
<keyword evidence="4 9" id="KW-0418">Kinase</keyword>
<dbReference type="Proteomes" id="UP000317371">
    <property type="component" value="Unassembled WGS sequence"/>
</dbReference>
<evidence type="ECO:0000259" key="8">
    <source>
        <dbReference type="PROSITE" id="PS50011"/>
    </source>
</evidence>
<sequence length="1006" mass="108450">MFYASVMGSPPPGQEIPLAGPATACCQPFLLTLNGVFMDFTSNELGSSDPDAERDSGAGRTDAERKPAPGPSSTFLPGANLTGQQIGHYLVEERLGGGVMSTVYRARDQILERTVALKVLMPGADEVARERFRREARTVSFLEHPHIVRTYQVGQTGADGLIYIAMQLVEGFSLSTLLERHGKLCVVDACNLLEPIARALAYAHRHGVIHRDVKPGNILLHRVPPGTPHSVQLTILDTPVIPLLTDFGIARALDAPELTSVGRTIGTPAFMSPEQCAGRSDIDGRADIYSLGAVLYRCLVGRIPFTGSTTQILHAHVYEPLLIPDQVSRTLPLVVAETLRRSMMKDPAERYPNAELMADDLALGAGRQVEPSPASLELDPDEMTQTLEVAPVTQPVDSGGTVLVPARSPGGPPSGVRPRPPVGEPIPSPSPRPVPRSRRAVLTRRLGMGVLSTAVVLLLVFLSISLFNSVFNSLGEDGLAQSPTATRPLGSQAGPGTPQAPPAGAVSLSPTPSAQTPPTVGAASSPTDPPATVAAGSPITATAVATPPPDVTPTPIPTPAASLASAWDDAQAFYAEQDWAEALSWLTIVRRIDPSFQQEQVTAMMVDSYLGLAAQANGEGQPEVALDYLDEALALQEDDILLLRLRTATAQFLEAQATPPPSVEEMELIRRSLQQAHAAYGDKLAESQKPCAAIEQVTAANRILPDPKLSEKLADYQAQCDTVKAIAAVSQLGGHLIYSAYQNERYRIFRMPVAYDAPSTLLVENGTQPSLRPDGRVIAFYSLRADYQGLSGFDLNAGLDPNDRSVRYTDFVEDSRDSPPSWSPDGSRLVYASMSFGDGRSRIYVVPADGSRRATTLALGKDPAWHPSDDWIVYNGTDETGNNPGLWLMHSDGTGRTRLTDNGNDQRPTWSPDGRYVVFMSNGRDGNWEVYRVDLLDGSILRLTSHPAQDGLPTVSPDSKYVAFLSDRDGYWRIYYVPINGGPVRPLSRMAGELPKWLEYAIQWVN</sequence>
<dbReference type="Pfam" id="PF07676">
    <property type="entry name" value="PD40"/>
    <property type="match status" value="4"/>
</dbReference>
<keyword evidence="2" id="KW-0808">Transferase</keyword>
<dbReference type="InterPro" id="IPR008271">
    <property type="entry name" value="Ser/Thr_kinase_AS"/>
</dbReference>
<feature type="region of interest" description="Disordered" evidence="7">
    <location>
        <begin position="395"/>
        <end position="436"/>
    </location>
</feature>
<name>A0A540VKK0_9CHLR</name>
<dbReference type="InterPro" id="IPR011659">
    <property type="entry name" value="WD40"/>
</dbReference>
<dbReference type="EC" id="2.7.11.1" evidence="1"/>
<accession>A0A540VKK0</accession>
<feature type="domain" description="Protein kinase" evidence="8">
    <location>
        <begin position="89"/>
        <end position="363"/>
    </location>
</feature>
<dbReference type="AlphaFoldDB" id="A0A540VKK0"/>
<dbReference type="CDD" id="cd14014">
    <property type="entry name" value="STKc_PknB_like"/>
    <property type="match status" value="1"/>
</dbReference>
<gene>
    <name evidence="9" type="ORF">FKZ61_04360</name>
</gene>
<dbReference type="InterPro" id="IPR011042">
    <property type="entry name" value="6-blade_b-propeller_TolB-like"/>
</dbReference>
<dbReference type="InterPro" id="IPR000719">
    <property type="entry name" value="Prot_kinase_dom"/>
</dbReference>
<dbReference type="SUPFAM" id="SSF56112">
    <property type="entry name" value="Protein kinase-like (PK-like)"/>
    <property type="match status" value="1"/>
</dbReference>
<dbReference type="Gene3D" id="1.25.40.10">
    <property type="entry name" value="Tetratricopeptide repeat domain"/>
    <property type="match status" value="1"/>
</dbReference>
<evidence type="ECO:0000313" key="10">
    <source>
        <dbReference type="Proteomes" id="UP000317371"/>
    </source>
</evidence>
<dbReference type="PANTHER" id="PTHR43289:SF6">
    <property type="entry name" value="SERINE_THREONINE-PROTEIN KINASE NEKL-3"/>
    <property type="match status" value="1"/>
</dbReference>
<comment type="caution">
    <text evidence="9">The sequence shown here is derived from an EMBL/GenBank/DDBJ whole genome shotgun (WGS) entry which is preliminary data.</text>
</comment>
<feature type="compositionally biased region" description="Pro residues" evidence="7">
    <location>
        <begin position="418"/>
        <end position="434"/>
    </location>
</feature>
<dbReference type="GO" id="GO:0005524">
    <property type="term" value="F:ATP binding"/>
    <property type="evidence" value="ECO:0007669"/>
    <property type="project" value="UniProtKB-UniRule"/>
</dbReference>
<evidence type="ECO:0000256" key="1">
    <source>
        <dbReference type="ARBA" id="ARBA00012513"/>
    </source>
</evidence>
<dbReference type="SMART" id="SM00220">
    <property type="entry name" value="S_TKc"/>
    <property type="match status" value="1"/>
</dbReference>
<evidence type="ECO:0000256" key="6">
    <source>
        <dbReference type="PROSITE-ProRule" id="PRU10141"/>
    </source>
</evidence>
<feature type="compositionally biased region" description="Basic and acidic residues" evidence="7">
    <location>
        <begin position="51"/>
        <end position="67"/>
    </location>
</feature>
<protein>
    <recommendedName>
        <fullName evidence="1">non-specific serine/threonine protein kinase</fullName>
        <ecNumber evidence="1">2.7.11.1</ecNumber>
    </recommendedName>
</protein>
<keyword evidence="10" id="KW-1185">Reference proteome</keyword>
<evidence type="ECO:0000313" key="9">
    <source>
        <dbReference type="EMBL" id="TQE97252.1"/>
    </source>
</evidence>
<dbReference type="PROSITE" id="PS00107">
    <property type="entry name" value="PROTEIN_KINASE_ATP"/>
    <property type="match status" value="1"/>
</dbReference>
<dbReference type="SUPFAM" id="SSF82171">
    <property type="entry name" value="DPP6 N-terminal domain-like"/>
    <property type="match status" value="1"/>
</dbReference>
<keyword evidence="5 6" id="KW-0067">ATP-binding</keyword>
<dbReference type="PROSITE" id="PS50011">
    <property type="entry name" value="PROTEIN_KINASE_DOM"/>
    <property type="match status" value="1"/>
</dbReference>
<dbReference type="EMBL" id="VIGC01000004">
    <property type="protein sequence ID" value="TQE97252.1"/>
    <property type="molecule type" value="Genomic_DNA"/>
</dbReference>
<feature type="region of interest" description="Disordered" evidence="7">
    <location>
        <begin position="482"/>
        <end position="535"/>
    </location>
</feature>
<dbReference type="InterPro" id="IPR011009">
    <property type="entry name" value="Kinase-like_dom_sf"/>
</dbReference>
<dbReference type="OrthoDB" id="139813at2"/>
<feature type="binding site" evidence="6">
    <location>
        <position position="118"/>
    </location>
    <ligand>
        <name>ATP</name>
        <dbReference type="ChEBI" id="CHEBI:30616"/>
    </ligand>
</feature>
<evidence type="ECO:0000256" key="5">
    <source>
        <dbReference type="ARBA" id="ARBA00022840"/>
    </source>
</evidence>
<proteinExistence type="predicted"/>
<dbReference type="Gene3D" id="2.120.10.30">
    <property type="entry name" value="TolB, C-terminal domain"/>
    <property type="match status" value="2"/>
</dbReference>
<dbReference type="PANTHER" id="PTHR43289">
    <property type="entry name" value="MITOGEN-ACTIVATED PROTEIN KINASE KINASE KINASE 20-RELATED"/>
    <property type="match status" value="1"/>
</dbReference>
<dbReference type="InterPro" id="IPR011990">
    <property type="entry name" value="TPR-like_helical_dom_sf"/>
</dbReference>
<evidence type="ECO:0000256" key="7">
    <source>
        <dbReference type="SAM" id="MobiDB-lite"/>
    </source>
</evidence>
<dbReference type="PROSITE" id="PS00108">
    <property type="entry name" value="PROTEIN_KINASE_ST"/>
    <property type="match status" value="1"/>
</dbReference>
<dbReference type="InParanoid" id="A0A540VKK0"/>
<dbReference type="SUPFAM" id="SSF48452">
    <property type="entry name" value="TPR-like"/>
    <property type="match status" value="1"/>
</dbReference>
<evidence type="ECO:0000256" key="3">
    <source>
        <dbReference type="ARBA" id="ARBA00022741"/>
    </source>
</evidence>
<dbReference type="Pfam" id="PF00069">
    <property type="entry name" value="Pkinase"/>
    <property type="match status" value="1"/>
</dbReference>
<evidence type="ECO:0000256" key="2">
    <source>
        <dbReference type="ARBA" id="ARBA00022679"/>
    </source>
</evidence>
<feature type="region of interest" description="Disordered" evidence="7">
    <location>
        <begin position="43"/>
        <end position="80"/>
    </location>
</feature>
<feature type="compositionally biased region" description="Low complexity" evidence="7">
    <location>
        <begin position="490"/>
        <end position="505"/>
    </location>
</feature>
<feature type="compositionally biased region" description="Low complexity" evidence="7">
    <location>
        <begin position="404"/>
        <end position="417"/>
    </location>
</feature>
<dbReference type="Gene3D" id="3.30.200.20">
    <property type="entry name" value="Phosphorylase Kinase, domain 1"/>
    <property type="match status" value="1"/>
</dbReference>
<feature type="compositionally biased region" description="Polar residues" evidence="7">
    <location>
        <begin position="71"/>
        <end position="80"/>
    </location>
</feature>